<keyword evidence="13" id="KW-1185">Reference proteome</keyword>
<dbReference type="InterPro" id="IPR011650">
    <property type="entry name" value="Peptidase_M20_dimer"/>
</dbReference>
<dbReference type="RefSeq" id="WP_163180545.1">
    <property type="nucleotide sequence ID" value="NZ_JAAIWM010000005.1"/>
</dbReference>
<comment type="similarity">
    <text evidence="3">Belongs to the peptidase M20A family.</text>
</comment>
<dbReference type="SUPFAM" id="SSF53187">
    <property type="entry name" value="Zn-dependent exopeptidases"/>
    <property type="match status" value="1"/>
</dbReference>
<evidence type="ECO:0000256" key="10">
    <source>
        <dbReference type="ARBA" id="ARBA00023285"/>
    </source>
</evidence>
<proteinExistence type="inferred from homology"/>
<dbReference type="GO" id="GO:0046872">
    <property type="term" value="F:metal ion binding"/>
    <property type="evidence" value="ECO:0007669"/>
    <property type="project" value="UniProtKB-KW"/>
</dbReference>
<comment type="cofactor">
    <cofactor evidence="2">
        <name>Zn(2+)</name>
        <dbReference type="ChEBI" id="CHEBI:29105"/>
    </cofactor>
</comment>
<dbReference type="InterPro" id="IPR036264">
    <property type="entry name" value="Bact_exopeptidase_dim_dom"/>
</dbReference>
<dbReference type="InterPro" id="IPR050072">
    <property type="entry name" value="Peptidase_M20A"/>
</dbReference>
<keyword evidence="6" id="KW-0378">Hydrolase</keyword>
<keyword evidence="9" id="KW-0457">Lysine biosynthesis</keyword>
<keyword evidence="5" id="KW-0479">Metal-binding</keyword>
<dbReference type="EMBL" id="JAAIWM010000005">
    <property type="protein sequence ID" value="NEY73084.1"/>
    <property type="molecule type" value="Genomic_DNA"/>
</dbReference>
<dbReference type="NCBIfam" id="TIGR01910">
    <property type="entry name" value="DapE-ArgE"/>
    <property type="match status" value="1"/>
</dbReference>
<evidence type="ECO:0000256" key="5">
    <source>
        <dbReference type="ARBA" id="ARBA00022723"/>
    </source>
</evidence>
<dbReference type="Pfam" id="PF07687">
    <property type="entry name" value="M20_dimer"/>
    <property type="match status" value="1"/>
</dbReference>
<dbReference type="AlphaFoldDB" id="A0A6M0Q9P6"/>
<dbReference type="SUPFAM" id="SSF55031">
    <property type="entry name" value="Bacterial exopeptidase dimerisation domain"/>
    <property type="match status" value="1"/>
</dbReference>
<evidence type="ECO:0000256" key="3">
    <source>
        <dbReference type="ARBA" id="ARBA00006247"/>
    </source>
</evidence>
<comment type="cofactor">
    <cofactor evidence="1">
        <name>Co(2+)</name>
        <dbReference type="ChEBI" id="CHEBI:48828"/>
    </cofactor>
</comment>
<dbReference type="Proteomes" id="UP000481043">
    <property type="component" value="Unassembled WGS sequence"/>
</dbReference>
<feature type="domain" description="Peptidase M20 dimerisation" evidence="11">
    <location>
        <begin position="175"/>
        <end position="280"/>
    </location>
</feature>
<reference evidence="12 13" key="1">
    <citation type="submission" date="2020-02" db="EMBL/GenBank/DDBJ databases">
        <title>Bacillus aquiflavi sp. nov., isolated from yellow water of strong flavor Chinese baijiu in Yibin region of China.</title>
        <authorList>
            <person name="Xie J."/>
        </authorList>
    </citation>
    <scope>NUCLEOTIDE SEQUENCE [LARGE SCALE GENOMIC DNA]</scope>
    <source>
        <strain evidence="12 13">SA4</strain>
    </source>
</reference>
<evidence type="ECO:0000313" key="13">
    <source>
        <dbReference type="Proteomes" id="UP000481043"/>
    </source>
</evidence>
<keyword evidence="4" id="KW-0028">Amino-acid biosynthesis</keyword>
<evidence type="ECO:0000256" key="8">
    <source>
        <dbReference type="ARBA" id="ARBA00022915"/>
    </source>
</evidence>
<dbReference type="PANTHER" id="PTHR43808">
    <property type="entry name" value="ACETYLORNITHINE DEACETYLASE"/>
    <property type="match status" value="1"/>
</dbReference>
<dbReference type="GO" id="GO:0016787">
    <property type="term" value="F:hydrolase activity"/>
    <property type="evidence" value="ECO:0007669"/>
    <property type="project" value="UniProtKB-KW"/>
</dbReference>
<dbReference type="Pfam" id="PF01546">
    <property type="entry name" value="Peptidase_M20"/>
    <property type="match status" value="1"/>
</dbReference>
<evidence type="ECO:0000256" key="1">
    <source>
        <dbReference type="ARBA" id="ARBA00001941"/>
    </source>
</evidence>
<comment type="caution">
    <text evidence="12">The sequence shown here is derived from an EMBL/GenBank/DDBJ whole genome shotgun (WGS) entry which is preliminary data.</text>
</comment>
<evidence type="ECO:0000256" key="9">
    <source>
        <dbReference type="ARBA" id="ARBA00023154"/>
    </source>
</evidence>
<dbReference type="InterPro" id="IPR010182">
    <property type="entry name" value="ArgE/DapE"/>
</dbReference>
<dbReference type="Gene3D" id="3.40.630.10">
    <property type="entry name" value="Zn peptidases"/>
    <property type="match status" value="2"/>
</dbReference>
<dbReference type="GO" id="GO:0009085">
    <property type="term" value="P:lysine biosynthetic process"/>
    <property type="evidence" value="ECO:0007669"/>
    <property type="project" value="UniProtKB-KW"/>
</dbReference>
<evidence type="ECO:0000256" key="6">
    <source>
        <dbReference type="ARBA" id="ARBA00022801"/>
    </source>
</evidence>
<evidence type="ECO:0000256" key="4">
    <source>
        <dbReference type="ARBA" id="ARBA00022605"/>
    </source>
</evidence>
<evidence type="ECO:0000256" key="2">
    <source>
        <dbReference type="ARBA" id="ARBA00001947"/>
    </source>
</evidence>
<accession>A0A6M0Q9P6</accession>
<keyword evidence="10" id="KW-0170">Cobalt</keyword>
<gene>
    <name evidence="12" type="ORF">G4D63_15210</name>
</gene>
<dbReference type="PANTHER" id="PTHR43808:SF8">
    <property type="entry name" value="PEPTIDASE M20 DIMERISATION DOMAIN-CONTAINING PROTEIN"/>
    <property type="match status" value="1"/>
</dbReference>
<evidence type="ECO:0000259" key="11">
    <source>
        <dbReference type="Pfam" id="PF07687"/>
    </source>
</evidence>
<dbReference type="GO" id="GO:0019877">
    <property type="term" value="P:diaminopimelate biosynthetic process"/>
    <property type="evidence" value="ECO:0007669"/>
    <property type="project" value="UniProtKB-KW"/>
</dbReference>
<sequence length="383" mass="44055">MYKQILKEIVQIDSQNPGGDSEKMIQYIRQCAERFNFSYEIIRPNSKKSNIIVKIDGINRKRIVINGHVDTKPYGSLDDWIYNPLEAKEIGEKLFGVGSSDMKGGVASMLTLLFYIGENNIKPKWDLEFHFVDDEENNSGYGMRYLIDHNKLAKHYDLAIVCEPTENSIVLNSLGNTWKRISIKGKQAHAGHYFEGISANEVLVKVLRELKDKTDLLKFYDDVFPYFPNVNIGIIKGGNHPGTVNYKSEAVIDIRVSQEEDKELILNILKELLNRTNVSYEIENYLPSMYSWKYNNLKTDFSELLVNRLKEDFYKVSNEEMKSNLFFGGSDAGHYAAKLNTPVFIFGPGSLKQAHQPNEWINLDEVKTHFECLKKLLLEDEND</sequence>
<organism evidence="12 13">
    <name type="scientific">Bacillus mesophilus</name>
    <dbReference type="NCBI Taxonomy" id="1808955"/>
    <lineage>
        <taxon>Bacteria</taxon>
        <taxon>Bacillati</taxon>
        <taxon>Bacillota</taxon>
        <taxon>Bacilli</taxon>
        <taxon>Bacillales</taxon>
        <taxon>Bacillaceae</taxon>
        <taxon>Bacillus</taxon>
    </lineage>
</organism>
<dbReference type="Gene3D" id="3.30.70.360">
    <property type="match status" value="1"/>
</dbReference>
<keyword evidence="8" id="KW-0220">Diaminopimelate biosynthesis</keyword>
<evidence type="ECO:0000313" key="12">
    <source>
        <dbReference type="EMBL" id="NEY73084.1"/>
    </source>
</evidence>
<evidence type="ECO:0000256" key="7">
    <source>
        <dbReference type="ARBA" id="ARBA00022833"/>
    </source>
</evidence>
<protein>
    <submittedName>
        <fullName evidence="12">M20 family metallopeptidase</fullName>
    </submittedName>
</protein>
<name>A0A6M0Q9P6_9BACI</name>
<keyword evidence="7" id="KW-0862">Zinc</keyword>
<dbReference type="InterPro" id="IPR002933">
    <property type="entry name" value="Peptidase_M20"/>
</dbReference>